<protein>
    <submittedName>
        <fullName evidence="1">Uncharacterized protein</fullName>
    </submittedName>
</protein>
<accession>A0A917GAE2</accession>
<reference evidence="1" key="1">
    <citation type="journal article" date="2014" name="Int. J. Syst. Evol. Microbiol.">
        <title>Complete genome sequence of Corynebacterium casei LMG S-19264T (=DSM 44701T), isolated from a smear-ripened cheese.</title>
        <authorList>
            <consortium name="US DOE Joint Genome Institute (JGI-PGF)"/>
            <person name="Walter F."/>
            <person name="Albersmeier A."/>
            <person name="Kalinowski J."/>
            <person name="Ruckert C."/>
        </authorList>
    </citation>
    <scope>NUCLEOTIDE SEQUENCE</scope>
    <source>
        <strain evidence="1">CGMCC 1.15760</strain>
    </source>
</reference>
<sequence>MLQTLLENGKKIGLFQVRNLKDLDTNNRIEAKVEVIDFDAIKCDIFKGFNKHSLGFDELKSCDGLKIIPEKKRLDFIELKGIEEFCFRHEDLSEEDATTAIYEQIDKFNLNDKIFHSLCILTIIFQIKQIALTKKQKKQFSDEITSEFIVVVDSKKDEAKGIGLMLETLANNSDIKDQYLITLRETLQGIEVLNIKNPKLMFQEEIDYYYHENMAQ</sequence>
<dbReference type="Proteomes" id="UP000616608">
    <property type="component" value="Unassembled WGS sequence"/>
</dbReference>
<evidence type="ECO:0000313" key="2">
    <source>
        <dbReference type="Proteomes" id="UP000616608"/>
    </source>
</evidence>
<evidence type="ECO:0000313" key="1">
    <source>
        <dbReference type="EMBL" id="GGG33887.1"/>
    </source>
</evidence>
<name>A0A917GAE2_9BACI</name>
<gene>
    <name evidence="1" type="ORF">GCM10007425_30730</name>
</gene>
<dbReference type="RefSeq" id="WP_188615961.1">
    <property type="nucleotide sequence ID" value="NZ_BMJT01000017.1"/>
</dbReference>
<organism evidence="1 2">
    <name type="scientific">Lysinibacillus alkalisoli</name>
    <dbReference type="NCBI Taxonomy" id="1911548"/>
    <lineage>
        <taxon>Bacteria</taxon>
        <taxon>Bacillati</taxon>
        <taxon>Bacillota</taxon>
        <taxon>Bacilli</taxon>
        <taxon>Bacillales</taxon>
        <taxon>Bacillaceae</taxon>
        <taxon>Lysinibacillus</taxon>
    </lineage>
</organism>
<comment type="caution">
    <text evidence="1">The sequence shown here is derived from an EMBL/GenBank/DDBJ whole genome shotgun (WGS) entry which is preliminary data.</text>
</comment>
<dbReference type="AlphaFoldDB" id="A0A917GAE2"/>
<reference evidence="1" key="2">
    <citation type="submission" date="2020-09" db="EMBL/GenBank/DDBJ databases">
        <authorList>
            <person name="Sun Q."/>
            <person name="Zhou Y."/>
        </authorList>
    </citation>
    <scope>NUCLEOTIDE SEQUENCE</scope>
    <source>
        <strain evidence="1">CGMCC 1.15760</strain>
    </source>
</reference>
<proteinExistence type="predicted"/>
<dbReference type="EMBL" id="BMJT01000017">
    <property type="protein sequence ID" value="GGG33887.1"/>
    <property type="molecule type" value="Genomic_DNA"/>
</dbReference>
<keyword evidence="2" id="KW-1185">Reference proteome</keyword>